<dbReference type="Pfam" id="PF03133">
    <property type="entry name" value="TTL"/>
    <property type="match status" value="2"/>
</dbReference>
<protein>
    <submittedName>
        <fullName evidence="5">Tubulin polyglutamylase ttll6</fullName>
    </submittedName>
</protein>
<dbReference type="GO" id="GO:0000226">
    <property type="term" value="P:microtubule cytoskeleton organization"/>
    <property type="evidence" value="ECO:0007669"/>
    <property type="project" value="TreeGrafter"/>
</dbReference>
<dbReference type="Proteomes" id="UP001212152">
    <property type="component" value="Unassembled WGS sequence"/>
</dbReference>
<sequence length="786" mass="88099">MVVVNTFNCKYDVVRECCKKLGFRVSDDELEPWVLFWIDTGVSVERVLAMQPYSFINHFPGMHEICRKDCLARNLGRLSRSFPKDGNFFPRTWILPLEWGDLKAAHQAASRRRPCYIVKPDHGCQGKGISLLSSPDDLVPMLKALKGPNNLIVQTYLTRPCLINDYKFDLRVYVLVTSVKPLRIFLYRDGLARFATEPYRVPRDGNLGNVCMHLTNYAINKNSEKFDHAPEDDKGSKRSIKSVLQYLTDVRGPLAVEMLWRRIGEVVIKTLLTIQPQLSRNMQACFPSCDGRSKQRQRPQQTDTGAPNVTEEPSPRVKTRALQSSQCFEILGFDIFVDHKLKPWVLEVNHSPSFTCDTPLDDEIKSGVIGDALQLLNIRAANPKRFCSNQKRKAKKRLLAFSSPGNVPLPPASPLPLPRSRQAAASPAETVTESLASSASASLPVMPDSRDKFRQPSAHPDLFNEANEAVEKYYHEFPPRELAKLEAFEDLNLGQYQRIYPPKEHTKLAHFLLLQKEAANIFSETISTKRRREFLQNKKKEEELKAQKIESWRLRQREKTRSMPSLSKSFSTDTVGRNRYVRAGLRRSVHGVASSISLSSRPASASFAGYKKTGLVGQRDSLPMSSESTKQSTGGVSGEDSSQSKQLSTKSTIKLNVESINERFLSGLVIEAARRERTIAEQRGIPAGLARSYDVAQHNRGRQKTIAPSCCEITSESDAGMTRIGGGYGGGGGAGDKGVALTPDPREAFDRYEFIQRMQSALQELQKSKGGSTHTLARSKPWGRRL</sequence>
<gene>
    <name evidence="5" type="primary">TTLL6</name>
    <name evidence="5" type="ORF">HDU87_007863</name>
</gene>
<feature type="region of interest" description="Disordered" evidence="4">
    <location>
        <begin position="289"/>
        <end position="318"/>
    </location>
</feature>
<evidence type="ECO:0000313" key="5">
    <source>
        <dbReference type="EMBL" id="KAJ3172775.1"/>
    </source>
</evidence>
<proteinExistence type="predicted"/>
<dbReference type="PANTHER" id="PTHR12241">
    <property type="entry name" value="TUBULIN POLYGLUTAMYLASE"/>
    <property type="match status" value="1"/>
</dbReference>
<keyword evidence="6" id="KW-1185">Reference proteome</keyword>
<dbReference type="GO" id="GO:0005524">
    <property type="term" value="F:ATP binding"/>
    <property type="evidence" value="ECO:0007669"/>
    <property type="project" value="UniProtKB-KW"/>
</dbReference>
<comment type="caution">
    <text evidence="5">The sequence shown here is derived from an EMBL/GenBank/DDBJ whole genome shotgun (WGS) entry which is preliminary data.</text>
</comment>
<dbReference type="GO" id="GO:0036064">
    <property type="term" value="C:ciliary basal body"/>
    <property type="evidence" value="ECO:0007669"/>
    <property type="project" value="TreeGrafter"/>
</dbReference>
<name>A0AAD5TFV5_9FUNG</name>
<dbReference type="PROSITE" id="PS51221">
    <property type="entry name" value="TTL"/>
    <property type="match status" value="1"/>
</dbReference>
<feature type="compositionally biased region" description="Polar residues" evidence="4">
    <location>
        <begin position="298"/>
        <end position="307"/>
    </location>
</feature>
<feature type="compositionally biased region" description="Pro residues" evidence="4">
    <location>
        <begin position="407"/>
        <end position="417"/>
    </location>
</feature>
<dbReference type="SUPFAM" id="SSF56059">
    <property type="entry name" value="Glutathione synthetase ATP-binding domain-like"/>
    <property type="match status" value="1"/>
</dbReference>
<feature type="region of interest" description="Disordered" evidence="4">
    <location>
        <begin position="618"/>
        <end position="650"/>
    </location>
</feature>
<dbReference type="Gene3D" id="3.30.470.20">
    <property type="entry name" value="ATP-grasp fold, B domain"/>
    <property type="match status" value="1"/>
</dbReference>
<evidence type="ECO:0000256" key="1">
    <source>
        <dbReference type="ARBA" id="ARBA00022598"/>
    </source>
</evidence>
<dbReference type="EMBL" id="JADGJQ010000077">
    <property type="protein sequence ID" value="KAJ3172775.1"/>
    <property type="molecule type" value="Genomic_DNA"/>
</dbReference>
<keyword evidence="2" id="KW-0547">Nucleotide-binding</keyword>
<keyword evidence="3" id="KW-0067">ATP-binding</keyword>
<dbReference type="InterPro" id="IPR004344">
    <property type="entry name" value="TTL/TTLL_fam"/>
</dbReference>
<dbReference type="PANTHER" id="PTHR12241:SF147">
    <property type="entry name" value="TUBULIN POLYGLUTAMYLASE TTLL7"/>
    <property type="match status" value="1"/>
</dbReference>
<feature type="compositionally biased region" description="Low complexity" evidence="4">
    <location>
        <begin position="434"/>
        <end position="443"/>
    </location>
</feature>
<organism evidence="5 6">
    <name type="scientific">Geranomyces variabilis</name>
    <dbReference type="NCBI Taxonomy" id="109894"/>
    <lineage>
        <taxon>Eukaryota</taxon>
        <taxon>Fungi</taxon>
        <taxon>Fungi incertae sedis</taxon>
        <taxon>Chytridiomycota</taxon>
        <taxon>Chytridiomycota incertae sedis</taxon>
        <taxon>Chytridiomycetes</taxon>
        <taxon>Spizellomycetales</taxon>
        <taxon>Powellomycetaceae</taxon>
        <taxon>Geranomyces</taxon>
    </lineage>
</organism>
<feature type="compositionally biased region" description="Low complexity" evidence="4">
    <location>
        <begin position="641"/>
        <end position="650"/>
    </location>
</feature>
<evidence type="ECO:0000256" key="2">
    <source>
        <dbReference type="ARBA" id="ARBA00022741"/>
    </source>
</evidence>
<feature type="region of interest" description="Disordered" evidence="4">
    <location>
        <begin position="764"/>
        <end position="786"/>
    </location>
</feature>
<evidence type="ECO:0000313" key="6">
    <source>
        <dbReference type="Proteomes" id="UP001212152"/>
    </source>
</evidence>
<dbReference type="GO" id="GO:0015631">
    <property type="term" value="F:tubulin binding"/>
    <property type="evidence" value="ECO:0007669"/>
    <property type="project" value="TreeGrafter"/>
</dbReference>
<evidence type="ECO:0000256" key="4">
    <source>
        <dbReference type="SAM" id="MobiDB-lite"/>
    </source>
</evidence>
<feature type="compositionally biased region" description="Polar residues" evidence="4">
    <location>
        <begin position="764"/>
        <end position="776"/>
    </location>
</feature>
<dbReference type="GO" id="GO:0070740">
    <property type="term" value="F:tubulin-glutamic acid ligase activity"/>
    <property type="evidence" value="ECO:0007669"/>
    <property type="project" value="TreeGrafter"/>
</dbReference>
<dbReference type="AlphaFoldDB" id="A0AAD5TFV5"/>
<accession>A0AAD5TFV5</accession>
<keyword evidence="1" id="KW-0436">Ligase</keyword>
<reference evidence="5" key="1">
    <citation type="submission" date="2020-05" db="EMBL/GenBank/DDBJ databases">
        <title>Phylogenomic resolution of chytrid fungi.</title>
        <authorList>
            <person name="Stajich J.E."/>
            <person name="Amses K."/>
            <person name="Simmons R."/>
            <person name="Seto K."/>
            <person name="Myers J."/>
            <person name="Bonds A."/>
            <person name="Quandt C.A."/>
            <person name="Barry K."/>
            <person name="Liu P."/>
            <person name="Grigoriev I."/>
            <person name="Longcore J.E."/>
            <person name="James T.Y."/>
        </authorList>
    </citation>
    <scope>NUCLEOTIDE SEQUENCE</scope>
    <source>
        <strain evidence="5">JEL0379</strain>
    </source>
</reference>
<feature type="region of interest" description="Disordered" evidence="4">
    <location>
        <begin position="402"/>
        <end position="454"/>
    </location>
</feature>
<evidence type="ECO:0000256" key="3">
    <source>
        <dbReference type="ARBA" id="ARBA00022840"/>
    </source>
</evidence>
<feature type="compositionally biased region" description="Polar residues" evidence="4">
    <location>
        <begin position="623"/>
        <end position="634"/>
    </location>
</feature>